<comment type="caution">
    <text evidence="4">The sequence shown here is derived from an EMBL/GenBank/DDBJ whole genome shotgun (WGS) entry which is preliminary data.</text>
</comment>
<reference evidence="4 5" key="1">
    <citation type="journal article" date="2017" name="ISME J.">
        <title>Unveiling bifidobacterial biogeography across the mammalian branch of the tree of life.</title>
        <authorList>
            <person name="Milani C."/>
            <person name="Mangifesta M."/>
            <person name="Mancabelli L."/>
            <person name="Lugli G.A."/>
            <person name="James K."/>
            <person name="Duranti S."/>
            <person name="Turroni F."/>
            <person name="Ferrario C."/>
            <person name="Ossiprandi M.C."/>
            <person name="van Sinderen D."/>
            <person name="Ventura M."/>
        </authorList>
    </citation>
    <scope>NUCLEOTIDE SEQUENCE [LARGE SCALE GENOMIC DNA]</scope>
    <source>
        <strain evidence="4 5">70</strain>
    </source>
</reference>
<dbReference type="PANTHER" id="PTHR22916">
    <property type="entry name" value="GLYCOSYLTRANSFERASE"/>
    <property type="match status" value="1"/>
</dbReference>
<proteinExistence type="predicted"/>
<evidence type="ECO:0000313" key="4">
    <source>
        <dbReference type="EMBL" id="PAU70276.1"/>
    </source>
</evidence>
<accession>A0A2A2ENH9</accession>
<keyword evidence="5" id="KW-1185">Reference proteome</keyword>
<evidence type="ECO:0000259" key="3">
    <source>
        <dbReference type="Pfam" id="PF00535"/>
    </source>
</evidence>
<dbReference type="PANTHER" id="PTHR22916:SF51">
    <property type="entry name" value="GLYCOSYLTRANSFERASE EPSH-RELATED"/>
    <property type="match status" value="1"/>
</dbReference>
<dbReference type="Proteomes" id="UP000217986">
    <property type="component" value="Unassembled WGS sequence"/>
</dbReference>
<keyword evidence="2 4" id="KW-0808">Transferase</keyword>
<dbReference type="GO" id="GO:0016757">
    <property type="term" value="F:glycosyltransferase activity"/>
    <property type="evidence" value="ECO:0007669"/>
    <property type="project" value="UniProtKB-KW"/>
</dbReference>
<dbReference type="AlphaFoldDB" id="A0A2A2ENH9"/>
<evidence type="ECO:0000256" key="2">
    <source>
        <dbReference type="ARBA" id="ARBA00022679"/>
    </source>
</evidence>
<protein>
    <submittedName>
        <fullName evidence="4">Glycosyl transferase CpsJ</fullName>
    </submittedName>
</protein>
<organism evidence="4 5">
    <name type="scientific">Bifidobacterium italicum</name>
    <dbReference type="NCBI Taxonomy" id="1960968"/>
    <lineage>
        <taxon>Bacteria</taxon>
        <taxon>Bacillati</taxon>
        <taxon>Actinomycetota</taxon>
        <taxon>Actinomycetes</taxon>
        <taxon>Bifidobacteriales</taxon>
        <taxon>Bifidobacteriaceae</taxon>
        <taxon>Bifidobacterium</taxon>
    </lineage>
</organism>
<feature type="domain" description="Glycosyltransferase 2-like" evidence="3">
    <location>
        <begin position="10"/>
        <end position="145"/>
    </location>
</feature>
<keyword evidence="1" id="KW-0328">Glycosyltransferase</keyword>
<gene>
    <name evidence="4" type="ORF">B1400_0080</name>
</gene>
<dbReference type="CDD" id="cd00761">
    <property type="entry name" value="Glyco_tranf_GTA_type"/>
    <property type="match status" value="1"/>
</dbReference>
<dbReference type="OrthoDB" id="3171021at2"/>
<evidence type="ECO:0000313" key="5">
    <source>
        <dbReference type="Proteomes" id="UP000217986"/>
    </source>
</evidence>
<sequence>MPKSQRPLVSIIVPIYNVEHYLDDCVQSIVDQTYTNLEILLVDDGSPDGCGAICDAWAEKDARITALHKPNGGLSDARNYGIDRAHGEYVYCVDSDDWIQPNLVERALDVALDTDSDLVVFEYNSASDDGSVVRPSDDVQKFPSEGRRSSEQALKLLWDDKVQNFAWSYLVHRNVYDTGIRFPKGYLMEDMGTAYLLYDAANAVYFLPEPLYNYRVRPNSILGVKSQAMCEGTVHFIQIIDRFAQSHYYPQLRTEELNWSIRYLTGAIIWAYESRKRFKPGEYKAFVKSTRKLVTARIKALGIRNMTNTNKVKSLAVYLHCVPIMDIASQRRSGRML</sequence>
<dbReference type="Pfam" id="PF00535">
    <property type="entry name" value="Glycos_transf_2"/>
    <property type="match status" value="1"/>
</dbReference>
<name>A0A2A2ENH9_9BIFI</name>
<dbReference type="Gene3D" id="3.90.550.10">
    <property type="entry name" value="Spore Coat Polysaccharide Biosynthesis Protein SpsA, Chain A"/>
    <property type="match status" value="1"/>
</dbReference>
<dbReference type="SUPFAM" id="SSF53448">
    <property type="entry name" value="Nucleotide-diphospho-sugar transferases"/>
    <property type="match status" value="1"/>
</dbReference>
<dbReference type="InterPro" id="IPR001173">
    <property type="entry name" value="Glyco_trans_2-like"/>
</dbReference>
<dbReference type="EMBL" id="MVOG01000002">
    <property type="protein sequence ID" value="PAU70276.1"/>
    <property type="molecule type" value="Genomic_DNA"/>
</dbReference>
<evidence type="ECO:0000256" key="1">
    <source>
        <dbReference type="ARBA" id="ARBA00022676"/>
    </source>
</evidence>
<dbReference type="RefSeq" id="WP_095612536.1">
    <property type="nucleotide sequence ID" value="NZ_MVOG01000002.1"/>
</dbReference>
<dbReference type="InterPro" id="IPR029044">
    <property type="entry name" value="Nucleotide-diphossugar_trans"/>
</dbReference>